<protein>
    <submittedName>
        <fullName evidence="1">Uncharacterized protein</fullName>
    </submittedName>
</protein>
<accession>A0ABV8PDW1</accession>
<proteinExistence type="predicted"/>
<evidence type="ECO:0000313" key="2">
    <source>
        <dbReference type="Proteomes" id="UP001595789"/>
    </source>
</evidence>
<evidence type="ECO:0000313" key="1">
    <source>
        <dbReference type="EMBL" id="MFC4213353.1"/>
    </source>
</evidence>
<gene>
    <name evidence="1" type="ORF">ACFOWA_19330</name>
</gene>
<dbReference type="RefSeq" id="WP_378988487.1">
    <property type="nucleotide sequence ID" value="NZ_JBHSBW010000016.1"/>
</dbReference>
<keyword evidence="2" id="KW-1185">Reference proteome</keyword>
<comment type="caution">
    <text evidence="1">The sequence shown here is derived from an EMBL/GenBank/DDBJ whole genome shotgun (WGS) entry which is preliminary data.</text>
</comment>
<dbReference type="Proteomes" id="UP001595789">
    <property type="component" value="Unassembled WGS sequence"/>
</dbReference>
<organism evidence="1 2">
    <name type="scientific">Pedobacter lithocola</name>
    <dbReference type="NCBI Taxonomy" id="1908239"/>
    <lineage>
        <taxon>Bacteria</taxon>
        <taxon>Pseudomonadati</taxon>
        <taxon>Bacteroidota</taxon>
        <taxon>Sphingobacteriia</taxon>
        <taxon>Sphingobacteriales</taxon>
        <taxon>Sphingobacteriaceae</taxon>
        <taxon>Pedobacter</taxon>
    </lineage>
</organism>
<dbReference type="EMBL" id="JBHSBW010000016">
    <property type="protein sequence ID" value="MFC4213353.1"/>
    <property type="molecule type" value="Genomic_DNA"/>
</dbReference>
<sequence length="260" mass="30386">MKTVEYFKLQAKNLHKDFKSKKPYFDPTYGRELYEYAPKFFDVDALVLDFDIDEDNFTHMNAQHYIAQLAGFRKWTDMVKASSSALELSKLLFDNMNKISVIDWDIYLSVEERAKGFQFDDEFKLDIFKAVFADVDGHQSDGIDYRLNRINEKPRVENQINKPKKTKMIGKSTVQISALPLVGADRIEFIETANSVFEDVLYRIEPENPHLVRKLWNAEKYIDESLLRPDMLPIDRDYALSLIDAFLVHHVIELADETDN</sequence>
<reference evidence="2" key="1">
    <citation type="journal article" date="2019" name="Int. J. Syst. Evol. Microbiol.">
        <title>The Global Catalogue of Microorganisms (GCM) 10K type strain sequencing project: providing services to taxonomists for standard genome sequencing and annotation.</title>
        <authorList>
            <consortium name="The Broad Institute Genomics Platform"/>
            <consortium name="The Broad Institute Genome Sequencing Center for Infectious Disease"/>
            <person name="Wu L."/>
            <person name="Ma J."/>
        </authorList>
    </citation>
    <scope>NUCLEOTIDE SEQUENCE [LARGE SCALE GENOMIC DNA]</scope>
    <source>
        <strain evidence="2">CCM 8691</strain>
    </source>
</reference>
<name>A0ABV8PDW1_9SPHI</name>